<dbReference type="RefSeq" id="XP_001840060.2">
    <property type="nucleotide sequence ID" value="XM_001840008.2"/>
</dbReference>
<feature type="region of interest" description="Disordered" evidence="1">
    <location>
        <begin position="545"/>
        <end position="573"/>
    </location>
</feature>
<feature type="region of interest" description="Disordered" evidence="1">
    <location>
        <begin position="687"/>
        <end position="709"/>
    </location>
</feature>
<dbReference type="HOGENOM" id="CLU_327899_0_0_1"/>
<dbReference type="Proteomes" id="UP000001861">
    <property type="component" value="Unassembled WGS sequence"/>
</dbReference>
<dbReference type="EMBL" id="AACS02000004">
    <property type="protein sequence ID" value="EAU81755.2"/>
    <property type="molecule type" value="Genomic_DNA"/>
</dbReference>
<dbReference type="KEGG" id="cci:CC1G_13118"/>
<evidence type="ECO:0000256" key="1">
    <source>
        <dbReference type="SAM" id="MobiDB-lite"/>
    </source>
</evidence>
<name>A8PAV8_COPC7</name>
<reference evidence="2 3" key="1">
    <citation type="journal article" date="2010" name="Proc. Natl. Acad. Sci. U.S.A.">
        <title>Insights into evolution of multicellular fungi from the assembled chromosomes of the mushroom Coprinopsis cinerea (Coprinus cinereus).</title>
        <authorList>
            <person name="Stajich J.E."/>
            <person name="Wilke S.K."/>
            <person name="Ahren D."/>
            <person name="Au C.H."/>
            <person name="Birren B.W."/>
            <person name="Borodovsky M."/>
            <person name="Burns C."/>
            <person name="Canback B."/>
            <person name="Casselton L.A."/>
            <person name="Cheng C.K."/>
            <person name="Deng J."/>
            <person name="Dietrich F.S."/>
            <person name="Fargo D.C."/>
            <person name="Farman M.L."/>
            <person name="Gathman A.C."/>
            <person name="Goldberg J."/>
            <person name="Guigo R."/>
            <person name="Hoegger P.J."/>
            <person name="Hooker J.B."/>
            <person name="Huggins A."/>
            <person name="James T.Y."/>
            <person name="Kamada T."/>
            <person name="Kilaru S."/>
            <person name="Kodira C."/>
            <person name="Kues U."/>
            <person name="Kupfer D."/>
            <person name="Kwan H.S."/>
            <person name="Lomsadze A."/>
            <person name="Li W."/>
            <person name="Lilly W.W."/>
            <person name="Ma L.J."/>
            <person name="Mackey A.J."/>
            <person name="Manning G."/>
            <person name="Martin F."/>
            <person name="Muraguchi H."/>
            <person name="Natvig D.O."/>
            <person name="Palmerini H."/>
            <person name="Ramesh M.A."/>
            <person name="Rehmeyer C.J."/>
            <person name="Roe B.A."/>
            <person name="Shenoy N."/>
            <person name="Stanke M."/>
            <person name="Ter-Hovhannisyan V."/>
            <person name="Tunlid A."/>
            <person name="Velagapudi R."/>
            <person name="Vision T.J."/>
            <person name="Zeng Q."/>
            <person name="Zolan M.E."/>
            <person name="Pukkila P.J."/>
        </authorList>
    </citation>
    <scope>NUCLEOTIDE SEQUENCE [LARGE SCALE GENOMIC DNA]</scope>
    <source>
        <strain evidence="3">Okayama-7 / 130 / ATCC MYA-4618 / FGSC 9003</strain>
    </source>
</reference>
<dbReference type="AlphaFoldDB" id="A8PAV8"/>
<keyword evidence="3" id="KW-1185">Reference proteome</keyword>
<dbReference type="eggNOG" id="ENOG502RC24">
    <property type="taxonomic scope" value="Eukaryota"/>
</dbReference>
<dbReference type="VEuPathDB" id="FungiDB:CC1G_13118"/>
<dbReference type="OMA" id="IAGCHIT"/>
<gene>
    <name evidence="2" type="ORF">CC1G_13118</name>
</gene>
<organism evidence="2 3">
    <name type="scientific">Coprinopsis cinerea (strain Okayama-7 / 130 / ATCC MYA-4618 / FGSC 9003)</name>
    <name type="common">Inky cap fungus</name>
    <name type="synonym">Hormographiella aspergillata</name>
    <dbReference type="NCBI Taxonomy" id="240176"/>
    <lineage>
        <taxon>Eukaryota</taxon>
        <taxon>Fungi</taxon>
        <taxon>Dikarya</taxon>
        <taxon>Basidiomycota</taxon>
        <taxon>Agaricomycotina</taxon>
        <taxon>Agaricomycetes</taxon>
        <taxon>Agaricomycetidae</taxon>
        <taxon>Agaricales</taxon>
        <taxon>Agaricineae</taxon>
        <taxon>Psathyrellaceae</taxon>
        <taxon>Coprinopsis</taxon>
    </lineage>
</organism>
<protein>
    <submittedName>
        <fullName evidence="2">Uncharacterized protein</fullName>
    </submittedName>
</protein>
<dbReference type="OrthoDB" id="3261690at2759"/>
<evidence type="ECO:0000313" key="2">
    <source>
        <dbReference type="EMBL" id="EAU81755.2"/>
    </source>
</evidence>
<dbReference type="GeneID" id="6016685"/>
<comment type="caution">
    <text evidence="2">The sequence shown here is derived from an EMBL/GenBank/DDBJ whole genome shotgun (WGS) entry which is preliminary data.</text>
</comment>
<proteinExistence type="predicted"/>
<evidence type="ECO:0000313" key="3">
    <source>
        <dbReference type="Proteomes" id="UP000001861"/>
    </source>
</evidence>
<dbReference type="STRING" id="240176.A8PAV8"/>
<sequence length="902" mass="101439">MPATEDPEVVSYSLEEFCYAAGELLDRPGESFTFAQFALSGFDQRNGRQSSIDPYLNHLSQQEDIDLTCTRDIDSVIGLSTRIELRGADLTIFPIPRYHDTLKKNVKVTYSVLDSEGGTRTVELHKIPNVGIGKFGTHTLIRLMFPNAPRDTPTSPLWALSVKCQAELYQLGIRPVLRKLMESRGANLPASREAELFRARTESGQLALGSRKIPEFVVEQFSDVLRETLEENNVEWAKDFFFMHEIRGIKDSTYHSAQDYHLAQEVLEKTLSNHHLDLNLLLSGYHGDWYVDIGVEVAAGDGATCLAWDRKTHALILNQAGGIPLAAAKSVTQLSSGKYYVDLASHLTAVAGFRVTPGPTQRGAYELHYWQAYHTDKSHTYQPENHRFGKHVSGYQVTHGKANSFFDGTYGVYRRCAEDCPSNLRMEGRVPLRHAAAFMVAIDADVLFSSAFGFSCWAWWGFKAYRVLSLKLLYEWQLEGPPHLRTQESALLLAAATALLASSIHSTIDTRPASRELMAAIFPLAERFAIFDHHLPFPISLDGGASGSPEELDESEDSGGQREATQLQHPAHTDLDDEEIAQELSTVPRASDLVPHAPFGALFTRPLRYPPPPVPRFEWRRIVLTDYAFKVMFGQARHELHDDILGSNIAYARNPNRVSNRRKQPLAPQVAPIPKFALEDAGFHIQPAATDDGSDVETRSDDEFESEDPLDKGLDEALGQLWNQSFVDFAGTMPNRTATAKNGMNHGPYTVLSEEERTTITSEQFRNLNLSDTFEDVQWRHAKDEKEWREVFDRLWPAKGRRKIGKTQNYSKTRYYPSWVEMSERLTPDAAEAARAELWSLFKRLRWVPLAKADRIWETRATPGTFKRPPGADPSQPAPKILVVPRGKPTWDGNHVEGWGAL</sequence>
<dbReference type="InParanoid" id="A8PAV8"/>
<accession>A8PAV8</accession>